<proteinExistence type="predicted"/>
<dbReference type="InterPro" id="IPR041698">
    <property type="entry name" value="Methyltransf_25"/>
</dbReference>
<reference evidence="2 3" key="1">
    <citation type="journal article" date="2019" name="Int. J. Syst. Evol. Microbiol.">
        <title>The Global Catalogue of Microorganisms (GCM) 10K type strain sequencing project: providing services to taxonomists for standard genome sequencing and annotation.</title>
        <authorList>
            <consortium name="The Broad Institute Genomics Platform"/>
            <consortium name="The Broad Institute Genome Sequencing Center for Infectious Disease"/>
            <person name="Wu L."/>
            <person name="Ma J."/>
        </authorList>
    </citation>
    <scope>NUCLEOTIDE SEQUENCE [LARGE SCALE GENOMIC DNA]</scope>
    <source>
        <strain evidence="2 3">JCM 16013</strain>
    </source>
</reference>
<gene>
    <name evidence="2" type="ORF">GCM10009838_51160</name>
</gene>
<keyword evidence="2" id="KW-0808">Transferase</keyword>
<dbReference type="RefSeq" id="WP_344659650.1">
    <property type="nucleotide sequence ID" value="NZ_BAAAQM010000031.1"/>
</dbReference>
<feature type="domain" description="Methyltransferase" evidence="1">
    <location>
        <begin position="66"/>
        <end position="103"/>
    </location>
</feature>
<evidence type="ECO:0000313" key="2">
    <source>
        <dbReference type="EMBL" id="GAA1983246.1"/>
    </source>
</evidence>
<keyword evidence="3" id="KW-1185">Reference proteome</keyword>
<accession>A0ABN2SAM8</accession>
<dbReference type="InterPro" id="IPR029063">
    <property type="entry name" value="SAM-dependent_MTases_sf"/>
</dbReference>
<keyword evidence="2" id="KW-0489">Methyltransferase</keyword>
<dbReference type="Gene3D" id="3.40.50.150">
    <property type="entry name" value="Vaccinia Virus protein VP39"/>
    <property type="match status" value="1"/>
</dbReference>
<dbReference type="Pfam" id="PF13649">
    <property type="entry name" value="Methyltransf_25"/>
    <property type="match status" value="1"/>
</dbReference>
<sequence>MTATASAAAGAWTSSTRYAQALSDPGRPLLLRTSTGRTLALDAARFTAAPDAVDRAVLDRCQGPTLDLGCGPGRLVAELARRGIPALGVDVSPAAVLLGRAAGAAVLQRSVFGRLPGAGRWPHALLMDGNIGIGGDPAALLSRVRELIRPGDGELVVETEADDVHEDYVVTFDGGGEPFGWTRIGSEALARTAVALEFVVAERWSADGRRFVALRRPERRTEQRTE</sequence>
<protein>
    <submittedName>
        <fullName evidence="2">Class I SAM-dependent methyltransferase</fullName>
    </submittedName>
</protein>
<organism evidence="2 3">
    <name type="scientific">Catenulispora subtropica</name>
    <dbReference type="NCBI Taxonomy" id="450798"/>
    <lineage>
        <taxon>Bacteria</taxon>
        <taxon>Bacillati</taxon>
        <taxon>Actinomycetota</taxon>
        <taxon>Actinomycetes</taxon>
        <taxon>Catenulisporales</taxon>
        <taxon>Catenulisporaceae</taxon>
        <taxon>Catenulispora</taxon>
    </lineage>
</organism>
<evidence type="ECO:0000259" key="1">
    <source>
        <dbReference type="Pfam" id="PF13649"/>
    </source>
</evidence>
<dbReference type="SUPFAM" id="SSF53335">
    <property type="entry name" value="S-adenosyl-L-methionine-dependent methyltransferases"/>
    <property type="match status" value="1"/>
</dbReference>
<dbReference type="EMBL" id="BAAAQM010000031">
    <property type="protein sequence ID" value="GAA1983246.1"/>
    <property type="molecule type" value="Genomic_DNA"/>
</dbReference>
<name>A0ABN2SAM8_9ACTN</name>
<dbReference type="Proteomes" id="UP001499854">
    <property type="component" value="Unassembled WGS sequence"/>
</dbReference>
<comment type="caution">
    <text evidence="2">The sequence shown here is derived from an EMBL/GenBank/DDBJ whole genome shotgun (WGS) entry which is preliminary data.</text>
</comment>
<dbReference type="GO" id="GO:0032259">
    <property type="term" value="P:methylation"/>
    <property type="evidence" value="ECO:0007669"/>
    <property type="project" value="UniProtKB-KW"/>
</dbReference>
<dbReference type="GO" id="GO:0008168">
    <property type="term" value="F:methyltransferase activity"/>
    <property type="evidence" value="ECO:0007669"/>
    <property type="project" value="UniProtKB-KW"/>
</dbReference>
<evidence type="ECO:0000313" key="3">
    <source>
        <dbReference type="Proteomes" id="UP001499854"/>
    </source>
</evidence>
<dbReference type="CDD" id="cd02440">
    <property type="entry name" value="AdoMet_MTases"/>
    <property type="match status" value="1"/>
</dbReference>